<dbReference type="EC" id="1.1.1.-" evidence="3"/>
<dbReference type="PATRIC" id="fig|36849.3.peg.876"/>
<sequence>MRKRKIGQDGPLVSAVGLGCMGMSGIYGAADLKECIATIHKALDEGINIFDTGDFYGSGHNELLLREAFTGYKREDITISVKFGHMRTPDGGYTSPDCRPEAVKNFLAYTLQRLGVDYIDIYYPARLDPTVPIEDTIGAIADMVKAGYVRYIGLSEMSAETVKRAHKVHPISWLQIEYSLFSRGIEKEILPCIRELGISLSAYGVLSRGLLGGAWDKNRALIANDVRNNYPRFSGENLNKNLALIEDLRNIAQKKQATVSQLAIAWVLSRGQNIIPVIGSRKISQLKDTLGALDIDLSTEDIREIEAAIPINSVFGERYSLYQMKMLDSEK</sequence>
<dbReference type="OrthoDB" id="9804790at2"/>
<reference evidence="3 4" key="1">
    <citation type="submission" date="2015-09" db="EMBL/GenBank/DDBJ databases">
        <title>Genome sequence of Oxobacter pfennigii DSM 3222.</title>
        <authorList>
            <person name="Poehlein A."/>
            <person name="Bengelsdorf F.R."/>
            <person name="Schiel-Bengelsdorf B."/>
            <person name="Duerre P."/>
            <person name="Daniel R."/>
        </authorList>
    </citation>
    <scope>NUCLEOTIDE SEQUENCE [LARGE SCALE GENOMIC DNA]</scope>
    <source>
        <strain evidence="3 4">DSM 3222</strain>
    </source>
</reference>
<dbReference type="InterPro" id="IPR050791">
    <property type="entry name" value="Aldo-Keto_reductase"/>
</dbReference>
<dbReference type="Proteomes" id="UP000050326">
    <property type="component" value="Unassembled WGS sequence"/>
</dbReference>
<dbReference type="GO" id="GO:0005737">
    <property type="term" value="C:cytoplasm"/>
    <property type="evidence" value="ECO:0007669"/>
    <property type="project" value="TreeGrafter"/>
</dbReference>
<dbReference type="AlphaFoldDB" id="A0A0P8WAE6"/>
<evidence type="ECO:0000313" key="4">
    <source>
        <dbReference type="Proteomes" id="UP000050326"/>
    </source>
</evidence>
<keyword evidence="1 3" id="KW-0560">Oxidoreductase</keyword>
<comment type="caution">
    <text evidence="3">The sequence shown here is derived from an EMBL/GenBank/DDBJ whole genome shotgun (WGS) entry which is preliminary data.</text>
</comment>
<proteinExistence type="predicted"/>
<name>A0A0P8WAE6_9CLOT</name>
<evidence type="ECO:0000259" key="2">
    <source>
        <dbReference type="Pfam" id="PF00248"/>
    </source>
</evidence>
<dbReference type="InterPro" id="IPR023210">
    <property type="entry name" value="NADP_OxRdtase_dom"/>
</dbReference>
<dbReference type="PROSITE" id="PS51257">
    <property type="entry name" value="PROKAR_LIPOPROTEIN"/>
    <property type="match status" value="1"/>
</dbReference>
<dbReference type="InterPro" id="IPR036812">
    <property type="entry name" value="NAD(P)_OxRdtase_dom_sf"/>
</dbReference>
<dbReference type="Pfam" id="PF00248">
    <property type="entry name" value="Aldo_ket_red"/>
    <property type="match status" value="1"/>
</dbReference>
<dbReference type="RefSeq" id="WP_054873929.1">
    <property type="nucleotide sequence ID" value="NZ_LKET01000021.1"/>
</dbReference>
<evidence type="ECO:0000256" key="1">
    <source>
        <dbReference type="ARBA" id="ARBA00023002"/>
    </source>
</evidence>
<gene>
    <name evidence="3" type="primary">yhdN_3</name>
    <name evidence="3" type="ORF">OXPF_08210</name>
</gene>
<dbReference type="PANTHER" id="PTHR43625:SF40">
    <property type="entry name" value="ALDO-KETO REDUCTASE YAKC [NADP(+)]"/>
    <property type="match status" value="1"/>
</dbReference>
<organism evidence="3 4">
    <name type="scientific">Oxobacter pfennigii</name>
    <dbReference type="NCBI Taxonomy" id="36849"/>
    <lineage>
        <taxon>Bacteria</taxon>
        <taxon>Bacillati</taxon>
        <taxon>Bacillota</taxon>
        <taxon>Clostridia</taxon>
        <taxon>Eubacteriales</taxon>
        <taxon>Clostridiaceae</taxon>
        <taxon>Oxobacter</taxon>
    </lineage>
</organism>
<keyword evidence="4" id="KW-1185">Reference proteome</keyword>
<dbReference type="SUPFAM" id="SSF51430">
    <property type="entry name" value="NAD(P)-linked oxidoreductase"/>
    <property type="match status" value="1"/>
</dbReference>
<protein>
    <submittedName>
        <fullName evidence="3">General stress protein 69</fullName>
        <ecNumber evidence="3">1.1.1.-</ecNumber>
    </submittedName>
</protein>
<accession>A0A0P8WAE6</accession>
<evidence type="ECO:0000313" key="3">
    <source>
        <dbReference type="EMBL" id="KPU45588.1"/>
    </source>
</evidence>
<dbReference type="Gene3D" id="3.20.20.100">
    <property type="entry name" value="NADP-dependent oxidoreductase domain"/>
    <property type="match status" value="1"/>
</dbReference>
<dbReference type="STRING" id="36849.OXPF_08210"/>
<dbReference type="EMBL" id="LKET01000021">
    <property type="protein sequence ID" value="KPU45588.1"/>
    <property type="molecule type" value="Genomic_DNA"/>
</dbReference>
<dbReference type="PANTHER" id="PTHR43625">
    <property type="entry name" value="AFLATOXIN B1 ALDEHYDE REDUCTASE"/>
    <property type="match status" value="1"/>
</dbReference>
<feature type="domain" description="NADP-dependent oxidoreductase" evidence="2">
    <location>
        <begin position="16"/>
        <end position="308"/>
    </location>
</feature>
<dbReference type="GO" id="GO:0016491">
    <property type="term" value="F:oxidoreductase activity"/>
    <property type="evidence" value="ECO:0007669"/>
    <property type="project" value="UniProtKB-KW"/>
</dbReference>